<dbReference type="EMBL" id="BMPI01000059">
    <property type="protein sequence ID" value="GGM69308.1"/>
    <property type="molecule type" value="Genomic_DNA"/>
</dbReference>
<reference evidence="2" key="2">
    <citation type="submission" date="2020-09" db="EMBL/GenBank/DDBJ databases">
        <authorList>
            <person name="Sun Q."/>
            <person name="Ohkuma M."/>
        </authorList>
    </citation>
    <scope>NUCLEOTIDE SEQUENCE</scope>
    <source>
        <strain evidence="2">JCM 19831</strain>
    </source>
</reference>
<dbReference type="Proteomes" id="UP000642070">
    <property type="component" value="Unassembled WGS sequence"/>
</dbReference>
<sequence length="149" mass="15406">MTACTAGAMRPAVPVTEATPGANDVLVGAWSSTTDGAAHIEGTFPVSPPPEVPRPEGWTFFLRARCAGDGTVSIRVSGKTGFAQTHKCECIGKWAVGRTSFPPGTETGPSDPGPFSLAIDRSGGVTSWDVEAYAQRVANVYPKPSASPT</sequence>
<protein>
    <submittedName>
        <fullName evidence="2">Uncharacterized protein</fullName>
    </submittedName>
</protein>
<comment type="caution">
    <text evidence="2">The sequence shown here is derived from an EMBL/GenBank/DDBJ whole genome shotgun (WGS) entry which is preliminary data.</text>
</comment>
<organism evidence="2 3">
    <name type="scientific">Dactylosporangium sucinum</name>
    <dbReference type="NCBI Taxonomy" id="1424081"/>
    <lineage>
        <taxon>Bacteria</taxon>
        <taxon>Bacillati</taxon>
        <taxon>Actinomycetota</taxon>
        <taxon>Actinomycetes</taxon>
        <taxon>Micromonosporales</taxon>
        <taxon>Micromonosporaceae</taxon>
        <taxon>Dactylosporangium</taxon>
    </lineage>
</organism>
<proteinExistence type="predicted"/>
<dbReference type="AlphaFoldDB" id="A0A917UBG8"/>
<feature type="region of interest" description="Disordered" evidence="1">
    <location>
        <begin position="99"/>
        <end position="118"/>
    </location>
</feature>
<evidence type="ECO:0000313" key="3">
    <source>
        <dbReference type="Proteomes" id="UP000642070"/>
    </source>
</evidence>
<accession>A0A917UBG8</accession>
<gene>
    <name evidence="2" type="ORF">GCM10007977_083790</name>
</gene>
<evidence type="ECO:0000256" key="1">
    <source>
        <dbReference type="SAM" id="MobiDB-lite"/>
    </source>
</evidence>
<evidence type="ECO:0000313" key="2">
    <source>
        <dbReference type="EMBL" id="GGM69308.1"/>
    </source>
</evidence>
<keyword evidence="3" id="KW-1185">Reference proteome</keyword>
<name>A0A917UBG8_9ACTN</name>
<reference evidence="2" key="1">
    <citation type="journal article" date="2014" name="Int. J. Syst. Evol. Microbiol.">
        <title>Complete genome sequence of Corynebacterium casei LMG S-19264T (=DSM 44701T), isolated from a smear-ripened cheese.</title>
        <authorList>
            <consortium name="US DOE Joint Genome Institute (JGI-PGF)"/>
            <person name="Walter F."/>
            <person name="Albersmeier A."/>
            <person name="Kalinowski J."/>
            <person name="Ruckert C."/>
        </authorList>
    </citation>
    <scope>NUCLEOTIDE SEQUENCE</scope>
    <source>
        <strain evidence="2">JCM 19831</strain>
    </source>
</reference>